<evidence type="ECO:0000256" key="2">
    <source>
        <dbReference type="ARBA" id="ARBA00022692"/>
    </source>
</evidence>
<keyword evidence="2" id="KW-0812">Transmembrane</keyword>
<name>A0A1X2H4B8_SYNRA</name>
<keyword evidence="8" id="KW-1185">Reference proteome</keyword>
<dbReference type="AlphaFoldDB" id="A0A1X2H4B8"/>
<dbReference type="OrthoDB" id="77989at2759"/>
<evidence type="ECO:0000256" key="4">
    <source>
        <dbReference type="ARBA" id="ARBA00022989"/>
    </source>
</evidence>
<keyword evidence="5" id="KW-0472">Membrane</keyword>
<dbReference type="FunCoup" id="A0A1X2H4B8">
    <property type="interactions" value="41"/>
</dbReference>
<feature type="compositionally biased region" description="Polar residues" evidence="6">
    <location>
        <begin position="116"/>
        <end position="128"/>
    </location>
</feature>
<keyword evidence="4" id="KW-1133">Transmembrane helix</keyword>
<dbReference type="GO" id="GO:0016020">
    <property type="term" value="C:membrane"/>
    <property type="evidence" value="ECO:0007669"/>
    <property type="project" value="UniProtKB-SubCell"/>
</dbReference>
<dbReference type="STRING" id="13706.A0A1X2H4B8"/>
<reference evidence="7 8" key="1">
    <citation type="submission" date="2016-07" db="EMBL/GenBank/DDBJ databases">
        <title>Pervasive Adenine N6-methylation of Active Genes in Fungi.</title>
        <authorList>
            <consortium name="DOE Joint Genome Institute"/>
            <person name="Mondo S.J."/>
            <person name="Dannebaum R.O."/>
            <person name="Kuo R.C."/>
            <person name="Labutti K."/>
            <person name="Haridas S."/>
            <person name="Kuo A."/>
            <person name="Salamov A."/>
            <person name="Ahrendt S.R."/>
            <person name="Lipzen A."/>
            <person name="Sullivan W."/>
            <person name="Andreopoulos W.B."/>
            <person name="Clum A."/>
            <person name="Lindquist E."/>
            <person name="Daum C."/>
            <person name="Ramamoorthy G.K."/>
            <person name="Gryganskyi A."/>
            <person name="Culley D."/>
            <person name="Magnuson J.K."/>
            <person name="James T.Y."/>
            <person name="O'Malley M.A."/>
            <person name="Stajich J.E."/>
            <person name="Spatafora J.W."/>
            <person name="Visel A."/>
            <person name="Grigoriev I.V."/>
        </authorList>
    </citation>
    <scope>NUCLEOTIDE SEQUENCE [LARGE SCALE GENOMIC DNA]</scope>
    <source>
        <strain evidence="7 8">NRRL 2496</strain>
    </source>
</reference>
<evidence type="ECO:0000256" key="6">
    <source>
        <dbReference type="SAM" id="MobiDB-lite"/>
    </source>
</evidence>
<dbReference type="EMBL" id="MCGN01000009">
    <property type="protein sequence ID" value="ORY93259.1"/>
    <property type="molecule type" value="Genomic_DNA"/>
</dbReference>
<comment type="subcellular location">
    <subcellularLocation>
        <location evidence="1">Membrane</location>
        <topology evidence="1">Multi-pass membrane protein</topology>
    </subcellularLocation>
</comment>
<feature type="region of interest" description="Disordered" evidence="6">
    <location>
        <begin position="115"/>
        <end position="154"/>
    </location>
</feature>
<dbReference type="Pfam" id="PF00153">
    <property type="entry name" value="Mito_carr"/>
    <property type="match status" value="1"/>
</dbReference>
<gene>
    <name evidence="7" type="ORF">BCR43DRAFT_462199</name>
</gene>
<dbReference type="SUPFAM" id="SSF103506">
    <property type="entry name" value="Mitochondrial carrier"/>
    <property type="match status" value="1"/>
</dbReference>
<evidence type="ECO:0000313" key="7">
    <source>
        <dbReference type="EMBL" id="ORY93259.1"/>
    </source>
</evidence>
<dbReference type="PANTHER" id="PTHR24089">
    <property type="entry name" value="SOLUTE CARRIER FAMILY 25"/>
    <property type="match status" value="1"/>
</dbReference>
<keyword evidence="3" id="KW-0677">Repeat</keyword>
<sequence length="484" mass="53843">MSSVGQSYPGLGGSIQPCYNSLRPYYTPGLHHEHNYTCLPSSETIPGHTPEVFDREPAMIQRTTRNFGTFAAVKYFLTMVTSPFDVGTTLLQVQYAPHESVEVIAFREVAAPASRPQENNFADMSGTSSDEDDDLFRTRPSSRSTASLPRRSTSDVQLAARSVYDEASRPAYQMAPMDGGVLDILGRIMKQPTEGWKSLFKGQRVAWVYEVLWGITQPVLEGCLNDLFGLYDDTIPLMYLDRVAPNMITLVVSHIVVGVLLSPLEVIRTRLIVQSASPLNHKYNGATHALRTMCNEEGGLRQIYLTNLVPTILYHTVRPLLSSSVPVVIDRLLHISASDAPVLYGLAEMTINTLGLIVTLPLETIRKRLQCQINSTSTARFDTAVAIRPVPYKGVLDAMYKIMKEEGTKEKRVKQKTLTKVRRDAGSSTDDDDLFEQHRNVQEKKVTSAWGVRGLYKGFGMQFAANAMMFLFHALNGIEDSSLL</sequence>
<feature type="compositionally biased region" description="Polar residues" evidence="6">
    <location>
        <begin position="139"/>
        <end position="154"/>
    </location>
</feature>
<evidence type="ECO:0000256" key="1">
    <source>
        <dbReference type="ARBA" id="ARBA00004141"/>
    </source>
</evidence>
<dbReference type="InParanoid" id="A0A1X2H4B8"/>
<accession>A0A1X2H4B8</accession>
<evidence type="ECO:0000256" key="3">
    <source>
        <dbReference type="ARBA" id="ARBA00022737"/>
    </source>
</evidence>
<dbReference type="InterPro" id="IPR023395">
    <property type="entry name" value="MCP_dom_sf"/>
</dbReference>
<organism evidence="7 8">
    <name type="scientific">Syncephalastrum racemosum</name>
    <name type="common">Filamentous fungus</name>
    <dbReference type="NCBI Taxonomy" id="13706"/>
    <lineage>
        <taxon>Eukaryota</taxon>
        <taxon>Fungi</taxon>
        <taxon>Fungi incertae sedis</taxon>
        <taxon>Mucoromycota</taxon>
        <taxon>Mucoromycotina</taxon>
        <taxon>Mucoromycetes</taxon>
        <taxon>Mucorales</taxon>
        <taxon>Syncephalastraceae</taxon>
        <taxon>Syncephalastrum</taxon>
    </lineage>
</organism>
<proteinExistence type="predicted"/>
<dbReference type="InterPro" id="IPR018108">
    <property type="entry name" value="MCP_transmembrane"/>
</dbReference>
<protein>
    <submittedName>
        <fullName evidence="7">Mitochondrial carrier domain-containing protein</fullName>
    </submittedName>
</protein>
<dbReference type="OMA" id="VTWVYEM"/>
<dbReference type="Gene3D" id="1.50.40.10">
    <property type="entry name" value="Mitochondrial carrier domain"/>
    <property type="match status" value="1"/>
</dbReference>
<evidence type="ECO:0000256" key="5">
    <source>
        <dbReference type="ARBA" id="ARBA00023136"/>
    </source>
</evidence>
<evidence type="ECO:0000313" key="8">
    <source>
        <dbReference type="Proteomes" id="UP000242180"/>
    </source>
</evidence>
<comment type="caution">
    <text evidence="7">The sequence shown here is derived from an EMBL/GenBank/DDBJ whole genome shotgun (WGS) entry which is preliminary data.</text>
</comment>
<dbReference type="Proteomes" id="UP000242180">
    <property type="component" value="Unassembled WGS sequence"/>
</dbReference>